<proteinExistence type="predicted"/>
<evidence type="ECO:0000256" key="2">
    <source>
        <dbReference type="SAM" id="Phobius"/>
    </source>
</evidence>
<name>A0A6C0LCL8_9ZZZZ</name>
<reference evidence="3" key="1">
    <citation type="journal article" date="2020" name="Nature">
        <title>Giant virus diversity and host interactions through global metagenomics.</title>
        <authorList>
            <person name="Schulz F."/>
            <person name="Roux S."/>
            <person name="Paez-Espino D."/>
            <person name="Jungbluth S."/>
            <person name="Walsh D.A."/>
            <person name="Denef V.J."/>
            <person name="McMahon K.D."/>
            <person name="Konstantinidis K.T."/>
            <person name="Eloe-Fadrosh E.A."/>
            <person name="Kyrpides N.C."/>
            <person name="Woyke T."/>
        </authorList>
    </citation>
    <scope>NUCLEOTIDE SEQUENCE</scope>
    <source>
        <strain evidence="3">GVMAG-M-3300027770-17</strain>
    </source>
</reference>
<protein>
    <submittedName>
        <fullName evidence="3">Uncharacterized protein</fullName>
    </submittedName>
</protein>
<evidence type="ECO:0000256" key="1">
    <source>
        <dbReference type="SAM" id="MobiDB-lite"/>
    </source>
</evidence>
<accession>A0A6C0LCL8</accession>
<evidence type="ECO:0000313" key="3">
    <source>
        <dbReference type="EMBL" id="QHU28080.1"/>
    </source>
</evidence>
<sequence>MDTYLIVLGLISLFIIIVWNPIFTEHMTNADLKKVKDFHKQKPGHWDINKDKTNKTNNAPEQQIQGPKIEPIDPKSTSNSTLSPNANKTNSVYPDIFGPDSKNAPGHLDSIHNTSSTHFNELPQPNNEYLGFEEVSNSGDAMPFLSDFSKFMK</sequence>
<feature type="compositionally biased region" description="Polar residues" evidence="1">
    <location>
        <begin position="75"/>
        <end position="92"/>
    </location>
</feature>
<keyword evidence="2" id="KW-0812">Transmembrane</keyword>
<feature type="compositionally biased region" description="Basic and acidic residues" evidence="1">
    <location>
        <begin position="43"/>
        <end position="54"/>
    </location>
</feature>
<organism evidence="3">
    <name type="scientific">viral metagenome</name>
    <dbReference type="NCBI Taxonomy" id="1070528"/>
    <lineage>
        <taxon>unclassified sequences</taxon>
        <taxon>metagenomes</taxon>
        <taxon>organismal metagenomes</taxon>
    </lineage>
</organism>
<feature type="compositionally biased region" description="Polar residues" evidence="1">
    <location>
        <begin position="111"/>
        <end position="125"/>
    </location>
</feature>
<keyword evidence="2" id="KW-1133">Transmembrane helix</keyword>
<feature type="region of interest" description="Disordered" evidence="1">
    <location>
        <begin position="43"/>
        <end position="125"/>
    </location>
</feature>
<dbReference type="AlphaFoldDB" id="A0A6C0LCL8"/>
<keyword evidence="2" id="KW-0472">Membrane</keyword>
<feature type="transmembrane region" description="Helical" evidence="2">
    <location>
        <begin position="6"/>
        <end position="24"/>
    </location>
</feature>
<dbReference type="EMBL" id="MN740468">
    <property type="protein sequence ID" value="QHU28080.1"/>
    <property type="molecule type" value="Genomic_DNA"/>
</dbReference>